<dbReference type="STRING" id="1236517.ADJ77_07045"/>
<evidence type="ECO:0000313" key="2">
    <source>
        <dbReference type="EMBL" id="AKU69530.1"/>
    </source>
</evidence>
<dbReference type="eggNOG" id="COG3943">
    <property type="taxonomic scope" value="Bacteria"/>
</dbReference>
<organism evidence="2 4">
    <name type="scientific">Prevotella fusca JCM 17724</name>
    <dbReference type="NCBI Taxonomy" id="1236517"/>
    <lineage>
        <taxon>Bacteria</taxon>
        <taxon>Pseudomonadati</taxon>
        <taxon>Bacteroidota</taxon>
        <taxon>Bacteroidia</taxon>
        <taxon>Bacteroidales</taxon>
        <taxon>Prevotellaceae</taxon>
        <taxon>Prevotella</taxon>
    </lineage>
</organism>
<dbReference type="Proteomes" id="UP000682005">
    <property type="component" value="Chromosome 1"/>
</dbReference>
<dbReference type="OrthoDB" id="9802752at2"/>
<dbReference type="Proteomes" id="UP000060345">
    <property type="component" value="Chromosome 1"/>
</dbReference>
<dbReference type="InterPro" id="IPR011204">
    <property type="entry name" value="Virulence_RhuM-like"/>
</dbReference>
<gene>
    <name evidence="2" type="ORF">ADJ77_07045</name>
    <name evidence="3" type="ORF">J5A51_06745</name>
</gene>
<dbReference type="Pfam" id="PF13310">
    <property type="entry name" value="Virulence_RhuM"/>
    <property type="match status" value="1"/>
</dbReference>
<dbReference type="PANTHER" id="PTHR35810:SF1">
    <property type="entry name" value="CYTOPLASMIC PROTEIN"/>
    <property type="match status" value="1"/>
</dbReference>
<name>A0A0K1NKH9_9BACT</name>
<evidence type="ECO:0000313" key="5">
    <source>
        <dbReference type="Proteomes" id="UP000682005"/>
    </source>
</evidence>
<dbReference type="KEGG" id="pfus:ADJ77_07045"/>
<reference evidence="2 4" key="1">
    <citation type="submission" date="2015-07" db="EMBL/GenBank/DDBJ databases">
        <authorList>
            <person name="Noorani M."/>
        </authorList>
    </citation>
    <scope>NUCLEOTIDE SEQUENCE [LARGE SCALE GENOMIC DNA]</scope>
    <source>
        <strain evidence="2 4">W1435</strain>
    </source>
</reference>
<dbReference type="AlphaFoldDB" id="A0A0K1NKH9"/>
<keyword evidence="5" id="KW-1185">Reference proteome</keyword>
<dbReference type="EMBL" id="CP072370">
    <property type="protein sequence ID" value="QUB87172.1"/>
    <property type="molecule type" value="Genomic_DNA"/>
</dbReference>
<dbReference type="EMBL" id="CP012074">
    <property type="protein sequence ID" value="AKU69530.1"/>
    <property type="molecule type" value="Genomic_DNA"/>
</dbReference>
<evidence type="ECO:0000256" key="1">
    <source>
        <dbReference type="SAM" id="MobiDB-lite"/>
    </source>
</evidence>
<protein>
    <submittedName>
        <fullName evidence="2">Cell filamentation protein Fic</fullName>
    </submittedName>
    <submittedName>
        <fullName evidence="3">Virulence RhuM family protein</fullName>
    </submittedName>
</protein>
<feature type="region of interest" description="Disordered" evidence="1">
    <location>
        <begin position="326"/>
        <end position="347"/>
    </location>
</feature>
<proteinExistence type="predicted"/>
<evidence type="ECO:0000313" key="4">
    <source>
        <dbReference type="Proteomes" id="UP000060345"/>
    </source>
</evidence>
<dbReference type="PANTHER" id="PTHR35810">
    <property type="entry name" value="CYTOPLASMIC PROTEIN-RELATED"/>
    <property type="match status" value="1"/>
</dbReference>
<evidence type="ECO:0000313" key="3">
    <source>
        <dbReference type="EMBL" id="QUB87172.1"/>
    </source>
</evidence>
<dbReference type="RefSeq" id="WP_025077728.1">
    <property type="nucleotide sequence ID" value="NZ_BAKO01000004.1"/>
</dbReference>
<reference evidence="3 5" key="2">
    <citation type="submission" date="2021-03" db="EMBL/GenBank/DDBJ databases">
        <title>Human Oral Microbial Genomes.</title>
        <authorList>
            <person name="Johnston C.D."/>
            <person name="Chen T."/>
            <person name="Dewhirst F.E."/>
        </authorList>
    </citation>
    <scope>NUCLEOTIDE SEQUENCE [LARGE SCALE GENOMIC DNA]</scope>
    <source>
        <strain evidence="3 5">W1435</strain>
    </source>
</reference>
<accession>A0A0K1NKH9</accession>
<dbReference type="PIRSF" id="PIRSF015268">
    <property type="entry name" value="Virulence_RhuM"/>
    <property type="match status" value="1"/>
</dbReference>
<sequence>MEADNNDNMLIYQSADGNIKIDVRFEKETVWLSLDQMATLFGRDKSTISRHVKNVFEEGELSPEATVANFATVQAEGNREVTRNIDYYNLDVIISVGYRVKSQEGTQFRIWATQRLREYIIKGFTLNDERFKTGSSYNYFKELLDRIREIRLSERVFYQQIKDIYATSIDYNPSAEMTLAFFKEVQNKLLWAVSGKTAAELVYYRANASLPMMGLTSTEKEGKVTKNDALIGKNYLNEKEIGQLKLIVEQFLAYAEAQAMAEKPMYMRDWVQKLRLVLTMNEKNILEHAGTISHKLAVSKATKEYVAYKEQQRQIEHLDSIKQLDQDLKRITPRRNNKKKDNEENNQ</sequence>